<feature type="domain" description="Multiple C2" evidence="3">
    <location>
        <begin position="115"/>
        <end position="235"/>
    </location>
</feature>
<keyword evidence="1" id="KW-0677">Repeat</keyword>
<dbReference type="InterPro" id="IPR013583">
    <property type="entry name" value="MCTP_C"/>
</dbReference>
<evidence type="ECO:0000256" key="1">
    <source>
        <dbReference type="ARBA" id="ARBA00022737"/>
    </source>
</evidence>
<dbReference type="EMBL" id="JADCNM010000010">
    <property type="protein sequence ID" value="KAG0464807.1"/>
    <property type="molecule type" value="Genomic_DNA"/>
</dbReference>
<keyword evidence="2" id="KW-1133">Transmembrane helix</keyword>
<keyword evidence="2" id="KW-0472">Membrane</keyword>
<evidence type="ECO:0000256" key="2">
    <source>
        <dbReference type="SAM" id="Phobius"/>
    </source>
</evidence>
<protein>
    <recommendedName>
        <fullName evidence="3">Multiple C2 domain-containing protein</fullName>
    </recommendedName>
</protein>
<gene>
    <name evidence="4" type="ORF">HPP92_018971</name>
</gene>
<dbReference type="Pfam" id="PF08372">
    <property type="entry name" value="PRT_C"/>
    <property type="match status" value="1"/>
</dbReference>
<accession>A0A835Q8M7</accession>
<feature type="transmembrane region" description="Helical" evidence="2">
    <location>
        <begin position="178"/>
        <end position="207"/>
    </location>
</feature>
<evidence type="ECO:0000313" key="4">
    <source>
        <dbReference type="EMBL" id="KAG0464807.1"/>
    </source>
</evidence>
<comment type="caution">
    <text evidence="4">The sequence shown here is derived from an EMBL/GenBank/DDBJ whole genome shotgun (WGS) entry which is preliminary data.</text>
</comment>
<dbReference type="AlphaFoldDB" id="A0A835Q8M7"/>
<dbReference type="OrthoDB" id="1696643at2759"/>
<name>A0A835Q8M7_VANPL</name>
<reference evidence="4 5" key="1">
    <citation type="journal article" date="2020" name="Nat. Food">
        <title>A phased Vanilla planifolia genome enables genetic improvement of flavour and production.</title>
        <authorList>
            <person name="Hasing T."/>
            <person name="Tang H."/>
            <person name="Brym M."/>
            <person name="Khazi F."/>
            <person name="Huang T."/>
            <person name="Chambers A.H."/>
        </authorList>
    </citation>
    <scope>NUCLEOTIDE SEQUENCE [LARGE SCALE GENOMIC DNA]</scope>
    <source>
        <tissue evidence="4">Leaf</tissue>
    </source>
</reference>
<dbReference type="PANTHER" id="PTHR31425">
    <property type="entry name" value="PHOSPHORIBOSYLANTHRANILATE TRANSFERASE ISOFORM 1"/>
    <property type="match status" value="1"/>
</dbReference>
<organism evidence="4 5">
    <name type="scientific">Vanilla planifolia</name>
    <name type="common">Vanilla</name>
    <dbReference type="NCBI Taxonomy" id="51239"/>
    <lineage>
        <taxon>Eukaryota</taxon>
        <taxon>Viridiplantae</taxon>
        <taxon>Streptophyta</taxon>
        <taxon>Embryophyta</taxon>
        <taxon>Tracheophyta</taxon>
        <taxon>Spermatophyta</taxon>
        <taxon>Magnoliopsida</taxon>
        <taxon>Liliopsida</taxon>
        <taxon>Asparagales</taxon>
        <taxon>Orchidaceae</taxon>
        <taxon>Vanilloideae</taxon>
        <taxon>Vanilleae</taxon>
        <taxon>Vanilla</taxon>
    </lineage>
</organism>
<sequence length="235" mass="25863">MHYVRPLGAAQQDVLRHTAIRAVVARLARSEPPLVPEVVHYMLDTDAQMWSVRRSKANWFRLVGCLSRVATAARWVHRGCARGQTHNNGFSARAIGDDGGMAGAGTADNACLYVVGLDELDEELDGVPSGRTAEVVRARYERLRALAGRAQALLGDVAAQGERMEALVGWRDPRASGIFMACCLAAAVVLYAVPLRALLLGWGFFYLRHPRFRGDMPATAFNFFRRLPSMADRIL</sequence>
<dbReference type="Proteomes" id="UP000639772">
    <property type="component" value="Chromosome 10"/>
</dbReference>
<proteinExistence type="predicted"/>
<evidence type="ECO:0000259" key="3">
    <source>
        <dbReference type="Pfam" id="PF08372"/>
    </source>
</evidence>
<dbReference type="InterPro" id="IPR047259">
    <property type="entry name" value="QUIRKY-like"/>
</dbReference>
<evidence type="ECO:0000313" key="5">
    <source>
        <dbReference type="Proteomes" id="UP000639772"/>
    </source>
</evidence>
<keyword evidence="2" id="KW-0812">Transmembrane</keyword>
<dbReference type="PANTHER" id="PTHR31425:SF43">
    <property type="entry name" value="MULTIPLE C2 DOMAIN AND TRANSMEMBRANE REGION PROTEIN 14"/>
    <property type="match status" value="1"/>
</dbReference>